<name>A0ABW5S3F1_9BACL</name>
<dbReference type="CDD" id="cd00082">
    <property type="entry name" value="HisKA"/>
    <property type="match status" value="1"/>
</dbReference>
<evidence type="ECO:0000256" key="3">
    <source>
        <dbReference type="ARBA" id="ARBA00022553"/>
    </source>
</evidence>
<keyword evidence="10" id="KW-1133">Transmembrane helix</keyword>
<dbReference type="InterPro" id="IPR036890">
    <property type="entry name" value="HATPase_C_sf"/>
</dbReference>
<dbReference type="InterPro" id="IPR004358">
    <property type="entry name" value="Sig_transdc_His_kin-like_C"/>
</dbReference>
<feature type="transmembrane region" description="Helical" evidence="10">
    <location>
        <begin position="12"/>
        <end position="30"/>
    </location>
</feature>
<dbReference type="InterPro" id="IPR003661">
    <property type="entry name" value="HisK_dim/P_dom"/>
</dbReference>
<keyword evidence="3" id="KW-0597">Phosphoprotein</keyword>
<evidence type="ECO:0000256" key="8">
    <source>
        <dbReference type="ARBA" id="ARBA00023012"/>
    </source>
</evidence>
<keyword evidence="6 12" id="KW-0418">Kinase</keyword>
<dbReference type="Gene3D" id="3.30.565.10">
    <property type="entry name" value="Histidine kinase-like ATPase, C-terminal domain"/>
    <property type="match status" value="1"/>
</dbReference>
<keyword evidence="10" id="KW-0472">Membrane</keyword>
<comment type="caution">
    <text evidence="12">The sequence shown here is derived from an EMBL/GenBank/DDBJ whole genome shotgun (WGS) entry which is preliminary data.</text>
</comment>
<dbReference type="RefSeq" id="WP_253062391.1">
    <property type="nucleotide sequence ID" value="NZ_JAMXWM010000013.1"/>
</dbReference>
<organism evidence="12 13">
    <name type="scientific">Sporolactobacillus shoreicorticis</name>
    <dbReference type="NCBI Taxonomy" id="1923877"/>
    <lineage>
        <taxon>Bacteria</taxon>
        <taxon>Bacillati</taxon>
        <taxon>Bacillota</taxon>
        <taxon>Bacilli</taxon>
        <taxon>Bacillales</taxon>
        <taxon>Sporolactobacillaceae</taxon>
        <taxon>Sporolactobacillus</taxon>
    </lineage>
</organism>
<dbReference type="EC" id="2.7.13.3" evidence="2"/>
<evidence type="ECO:0000259" key="11">
    <source>
        <dbReference type="PROSITE" id="PS50109"/>
    </source>
</evidence>
<dbReference type="Proteomes" id="UP001597399">
    <property type="component" value="Unassembled WGS sequence"/>
</dbReference>
<evidence type="ECO:0000256" key="6">
    <source>
        <dbReference type="ARBA" id="ARBA00022777"/>
    </source>
</evidence>
<dbReference type="PRINTS" id="PR00344">
    <property type="entry name" value="BCTRLSENSOR"/>
</dbReference>
<dbReference type="Pfam" id="PF02518">
    <property type="entry name" value="HATPase_c"/>
    <property type="match status" value="1"/>
</dbReference>
<evidence type="ECO:0000256" key="1">
    <source>
        <dbReference type="ARBA" id="ARBA00000085"/>
    </source>
</evidence>
<dbReference type="PANTHER" id="PTHR44936:SF9">
    <property type="entry name" value="SENSOR PROTEIN CREC"/>
    <property type="match status" value="1"/>
</dbReference>
<dbReference type="PROSITE" id="PS50109">
    <property type="entry name" value="HIS_KIN"/>
    <property type="match status" value="1"/>
</dbReference>
<proteinExistence type="predicted"/>
<sequence length="336" mass="38724">MIVLSDYLKERLPLLLSLLFSFTLFGGVFALFEINFWIYALVAVMGLAAVLLCLVFDYRKRRHFFREVTRQFEQLDQKYLIAEVIERPDFAEGEALYDLVKMTDKAMIEAINRYKFTMKDYKEYIELWLHEVKTPLASSQLILENNRSPAADSVRDELEKIERLLEQVLYYARSSDVAYDYVIRTCGLDVLVKQTVQKHRHAFISAHVHLDCGPLDEQVAVDPKWLMFILGQLLTNAIKYRIGSDPRIRIESIHRKNFVALRVIDNGSGISERDLERVFEKGFTGENGRMNGKSTGMGLYLADKLCEKLGFSLVIDSKKGVGTTAIVMIPQRNPYE</sequence>
<keyword evidence="10" id="KW-0812">Transmembrane</keyword>
<dbReference type="EMBL" id="JBHUMQ010000018">
    <property type="protein sequence ID" value="MFD2693647.1"/>
    <property type="molecule type" value="Genomic_DNA"/>
</dbReference>
<dbReference type="SUPFAM" id="SSF55874">
    <property type="entry name" value="ATPase domain of HSP90 chaperone/DNA topoisomerase II/histidine kinase"/>
    <property type="match status" value="1"/>
</dbReference>
<keyword evidence="5" id="KW-0547">Nucleotide-binding</keyword>
<protein>
    <recommendedName>
        <fullName evidence="2">histidine kinase</fullName>
        <ecNumber evidence="2">2.7.13.3</ecNumber>
    </recommendedName>
</protein>
<evidence type="ECO:0000256" key="7">
    <source>
        <dbReference type="ARBA" id="ARBA00022840"/>
    </source>
</evidence>
<feature type="domain" description="Histidine kinase" evidence="11">
    <location>
        <begin position="127"/>
        <end position="333"/>
    </location>
</feature>
<dbReference type="GO" id="GO:0016301">
    <property type="term" value="F:kinase activity"/>
    <property type="evidence" value="ECO:0007669"/>
    <property type="project" value="UniProtKB-KW"/>
</dbReference>
<evidence type="ECO:0000256" key="4">
    <source>
        <dbReference type="ARBA" id="ARBA00022679"/>
    </source>
</evidence>
<evidence type="ECO:0000256" key="2">
    <source>
        <dbReference type="ARBA" id="ARBA00012438"/>
    </source>
</evidence>
<evidence type="ECO:0000256" key="10">
    <source>
        <dbReference type="SAM" id="Phobius"/>
    </source>
</evidence>
<dbReference type="PANTHER" id="PTHR44936">
    <property type="entry name" value="SENSOR PROTEIN CREC"/>
    <property type="match status" value="1"/>
</dbReference>
<evidence type="ECO:0000313" key="13">
    <source>
        <dbReference type="Proteomes" id="UP001597399"/>
    </source>
</evidence>
<reference evidence="13" key="1">
    <citation type="journal article" date="2019" name="Int. J. Syst. Evol. Microbiol.">
        <title>The Global Catalogue of Microorganisms (GCM) 10K type strain sequencing project: providing services to taxonomists for standard genome sequencing and annotation.</title>
        <authorList>
            <consortium name="The Broad Institute Genomics Platform"/>
            <consortium name="The Broad Institute Genome Sequencing Center for Infectious Disease"/>
            <person name="Wu L."/>
            <person name="Ma J."/>
        </authorList>
    </citation>
    <scope>NUCLEOTIDE SEQUENCE [LARGE SCALE GENOMIC DNA]</scope>
    <source>
        <strain evidence="13">TISTR 2466</strain>
    </source>
</reference>
<gene>
    <name evidence="12" type="ORF">ACFSUE_08410</name>
</gene>
<dbReference type="InterPro" id="IPR003594">
    <property type="entry name" value="HATPase_dom"/>
</dbReference>
<dbReference type="InterPro" id="IPR005467">
    <property type="entry name" value="His_kinase_dom"/>
</dbReference>
<dbReference type="InterPro" id="IPR050980">
    <property type="entry name" value="2C_sensor_his_kinase"/>
</dbReference>
<keyword evidence="13" id="KW-1185">Reference proteome</keyword>
<keyword evidence="4" id="KW-0808">Transferase</keyword>
<dbReference type="SMART" id="SM00387">
    <property type="entry name" value="HATPase_c"/>
    <property type="match status" value="1"/>
</dbReference>
<keyword evidence="9" id="KW-0843">Virulence</keyword>
<evidence type="ECO:0000256" key="5">
    <source>
        <dbReference type="ARBA" id="ARBA00022741"/>
    </source>
</evidence>
<comment type="catalytic activity">
    <reaction evidence="1">
        <text>ATP + protein L-histidine = ADP + protein N-phospho-L-histidine.</text>
        <dbReference type="EC" id="2.7.13.3"/>
    </reaction>
</comment>
<evidence type="ECO:0000256" key="9">
    <source>
        <dbReference type="ARBA" id="ARBA00023026"/>
    </source>
</evidence>
<feature type="transmembrane region" description="Helical" evidence="10">
    <location>
        <begin position="36"/>
        <end position="56"/>
    </location>
</feature>
<accession>A0ABW5S3F1</accession>
<keyword evidence="8" id="KW-0902">Two-component regulatory system</keyword>
<evidence type="ECO:0000313" key="12">
    <source>
        <dbReference type="EMBL" id="MFD2693647.1"/>
    </source>
</evidence>
<keyword evidence="7" id="KW-0067">ATP-binding</keyword>